<organism evidence="15">
    <name type="scientific">Lamprotornis superbus</name>
    <dbReference type="NCBI Taxonomy" id="245042"/>
    <lineage>
        <taxon>Eukaryota</taxon>
        <taxon>Metazoa</taxon>
        <taxon>Chordata</taxon>
        <taxon>Craniata</taxon>
        <taxon>Vertebrata</taxon>
        <taxon>Euteleostomi</taxon>
        <taxon>Archelosauria</taxon>
        <taxon>Archosauria</taxon>
        <taxon>Dinosauria</taxon>
        <taxon>Saurischia</taxon>
        <taxon>Theropoda</taxon>
        <taxon>Coelurosauria</taxon>
        <taxon>Aves</taxon>
        <taxon>Neognathae</taxon>
        <taxon>Neoaves</taxon>
        <taxon>Telluraves</taxon>
        <taxon>Australaves</taxon>
        <taxon>Passeriformes</taxon>
        <taxon>Sturnidae</taxon>
        <taxon>Lamprotornis</taxon>
    </lineage>
</organism>
<dbReference type="Gene3D" id="3.50.7.10">
    <property type="entry name" value="GroEL"/>
    <property type="match status" value="1"/>
</dbReference>
<dbReference type="GO" id="GO:0051131">
    <property type="term" value="P:chaperone-mediated protein complex assembly"/>
    <property type="evidence" value="ECO:0007669"/>
    <property type="project" value="TreeGrafter"/>
</dbReference>
<evidence type="ECO:0000256" key="3">
    <source>
        <dbReference type="ARBA" id="ARBA00004514"/>
    </source>
</evidence>
<sequence length="731" mass="79397">MSRLEAKKPPLFISEPLTGDAVSQSLSLLSGILKSSYGPAGRLKQLHNGVGGCVCTTSQSSALLGHLSISQPVLRVLTASVRNHVSRFSDCGLFTAILCCGFIENFRSLNVAPFTVIKISKHLLSLCMDHLKSEACGCRVSVDFSSVGTLVCLVRSILTSKPACMLNKTEVDHLTSLVLKAFIFTVPYNVETNAVLGKCVIIPVKGRRVVDSTILPGLLIETPEIQLGKPLAIKRTGSNIIKIALFSVSMSGDGFNPEEGTIAVHHGVSLEVSELNQLLNVGKQLVEDEVGLVVCQKVMHPSLKQYLKENGVMAVDRAGLCLMEPLGRMTGSQPIASIHSLSPGCYGSLKDLCIESFAPKHFLHLIPEDTVICSLILCNRSETAWDELKRVCETAEHVLQLTVKEPLALLGGGCTETHLASYIRYKSSSLPASTFKDLDCSQTQYQLVAEGFCRSLESVARSLSHDSEEILTDMVYGHCWFVPSGSPCVSKWSDLVSKCGCGMNGNSEDLSWRFLQGQSGSPVIQDCPKEPSLKVADLLTLDCFAAKCSGLQVSLFCPPRLNAISSRAPSIRCAGVKIVKDGERGQEKSLDVKPLGCVLITISLNLSTTWWKTLAPSQHPAPQKELMSTTELMTIWKKSKYISDKEKREKRVARKAHLRIKPPLMAICSRSSTTLPAEMTNQKTKKLGVKVTPYFKLEEVSPLPLTGSELQVELRANDNGAGKGQQCVEGQ</sequence>
<dbReference type="GO" id="GO:0005524">
    <property type="term" value="F:ATP binding"/>
    <property type="evidence" value="ECO:0007669"/>
    <property type="project" value="UniProtKB-KW"/>
</dbReference>
<gene>
    <name evidence="16" type="ORF">IHE44_0008795</name>
    <name evidence="15" type="ORF">IHE44_007164</name>
</gene>
<dbReference type="PANTHER" id="PTHR46787:SF1">
    <property type="entry name" value="MOLECULAR CHAPERONE MKKS"/>
    <property type="match status" value="1"/>
</dbReference>
<dbReference type="FunFam" id="3.30.260.10:FF:000016">
    <property type="entry name" value="McKusick-Kaufman syndrome"/>
    <property type="match status" value="1"/>
</dbReference>
<dbReference type="InterPro" id="IPR027410">
    <property type="entry name" value="TCP-1-like_intermed_sf"/>
</dbReference>
<evidence type="ECO:0000256" key="12">
    <source>
        <dbReference type="ARBA" id="ARBA00064363"/>
    </source>
</evidence>
<dbReference type="EMBL" id="JADDUC010000027">
    <property type="protein sequence ID" value="KAG0123689.1"/>
    <property type="molecule type" value="Genomic_DNA"/>
</dbReference>
<dbReference type="Gene3D" id="1.10.560.10">
    <property type="entry name" value="GroEL-like equatorial domain"/>
    <property type="match status" value="1"/>
</dbReference>
<name>A0A835NYY5_9PASS</name>
<comment type="caution">
    <text evidence="15">The sequence shown here is derived from an EMBL/GenBank/DDBJ whole genome shotgun (WGS) entry which is preliminary data.</text>
</comment>
<comment type="function">
    <text evidence="11">Probable molecular chaperone that assists the folding of proteins upon ATP hydrolysis. Plays a role in the assembly of BBSome, a complex involved in ciliogenesis regulating transports vesicles to the cilia. May play a role in protein processing in limb, cardiac and reproductive system development. May play a role in cytokinesis.</text>
</comment>
<keyword evidence="6" id="KW-0547">Nucleotide-binding</keyword>
<evidence type="ECO:0000256" key="8">
    <source>
        <dbReference type="ARBA" id="ARBA00023186"/>
    </source>
</evidence>
<keyword evidence="7" id="KW-0067">ATP-binding</keyword>
<evidence type="ECO:0000256" key="13">
    <source>
        <dbReference type="ARBA" id="ARBA00070698"/>
    </source>
</evidence>
<comment type="subcellular location">
    <subcellularLocation>
        <location evidence="2">Cytoplasm</location>
        <location evidence="2">Cytoskeleton</location>
        <location evidence="2">Microtubule organizing center</location>
        <location evidence="2">Centrosome</location>
    </subcellularLocation>
    <subcellularLocation>
        <location evidence="3">Cytoplasm</location>
        <location evidence="3">Cytosol</location>
    </subcellularLocation>
    <subcellularLocation>
        <location evidence="1">Nucleus</location>
    </subcellularLocation>
</comment>
<dbReference type="AlphaFoldDB" id="A0A835NYY5"/>
<protein>
    <recommendedName>
        <fullName evidence="13">Molecular chaperone MKKS</fullName>
    </recommendedName>
    <alternativeName>
        <fullName evidence="14">McKusick-Kaufman/Bardet-Biedl syndromes putative chaperonin</fullName>
    </alternativeName>
</protein>
<reference evidence="16" key="3">
    <citation type="submission" date="2022-01" db="EMBL/GenBank/DDBJ databases">
        <authorList>
            <person name="Rubenstein D.R."/>
        </authorList>
    </citation>
    <scope>NUCLEOTIDE SEQUENCE</scope>
    <source>
        <strain evidence="16">SS15</strain>
        <tissue evidence="16">Liver</tissue>
    </source>
</reference>
<feature type="non-terminal residue" evidence="15">
    <location>
        <position position="1"/>
    </location>
</feature>
<dbReference type="Pfam" id="PF00118">
    <property type="entry name" value="Cpn60_TCP1"/>
    <property type="match status" value="1"/>
</dbReference>
<proteinExistence type="inferred from homology"/>
<keyword evidence="9" id="KW-0206">Cytoskeleton</keyword>
<dbReference type="GO" id="GO:0048731">
    <property type="term" value="P:system development"/>
    <property type="evidence" value="ECO:0007669"/>
    <property type="project" value="UniProtKB-ARBA"/>
</dbReference>
<evidence type="ECO:0000256" key="11">
    <source>
        <dbReference type="ARBA" id="ARBA00059081"/>
    </source>
</evidence>
<dbReference type="PANTHER" id="PTHR46787">
    <property type="entry name" value="SYNDROMES PUTATIVE CHAPERONIN-RELATED"/>
    <property type="match status" value="1"/>
</dbReference>
<evidence type="ECO:0000256" key="9">
    <source>
        <dbReference type="ARBA" id="ARBA00023212"/>
    </source>
</evidence>
<dbReference type="GO" id="GO:0005829">
    <property type="term" value="C:cytosol"/>
    <property type="evidence" value="ECO:0007669"/>
    <property type="project" value="UniProtKB-SubCell"/>
</dbReference>
<dbReference type="OrthoDB" id="528704at2759"/>
<evidence type="ECO:0000313" key="17">
    <source>
        <dbReference type="Proteomes" id="UP000618051"/>
    </source>
</evidence>
<dbReference type="GO" id="GO:0060271">
    <property type="term" value="P:cilium assembly"/>
    <property type="evidence" value="ECO:0007669"/>
    <property type="project" value="InterPro"/>
</dbReference>
<evidence type="ECO:0000256" key="7">
    <source>
        <dbReference type="ARBA" id="ARBA00022840"/>
    </source>
</evidence>
<dbReference type="GO" id="GO:1902636">
    <property type="term" value="C:kinociliary basal body"/>
    <property type="evidence" value="ECO:0007669"/>
    <property type="project" value="TreeGrafter"/>
</dbReference>
<evidence type="ECO:0000256" key="10">
    <source>
        <dbReference type="ARBA" id="ARBA00023242"/>
    </source>
</evidence>
<dbReference type="GO" id="GO:0006457">
    <property type="term" value="P:protein folding"/>
    <property type="evidence" value="ECO:0007669"/>
    <property type="project" value="InterPro"/>
</dbReference>
<dbReference type="InterPro" id="IPR027409">
    <property type="entry name" value="GroEL-like_apical_dom_sf"/>
</dbReference>
<dbReference type="Proteomes" id="UP000618051">
    <property type="component" value="Unassembled WGS sequence"/>
</dbReference>
<keyword evidence="8" id="KW-0143">Chaperone</keyword>
<evidence type="ECO:0000313" key="16">
    <source>
        <dbReference type="EMBL" id="KAI1240377.1"/>
    </source>
</evidence>
<keyword evidence="5" id="KW-0963">Cytoplasm</keyword>
<evidence type="ECO:0000256" key="5">
    <source>
        <dbReference type="ARBA" id="ARBA00022490"/>
    </source>
</evidence>
<evidence type="ECO:0000313" key="15">
    <source>
        <dbReference type="EMBL" id="KAG0123689.1"/>
    </source>
</evidence>
<reference evidence="15" key="1">
    <citation type="submission" date="2020-10" db="EMBL/GenBank/DDBJ databases">
        <title>Feather gene expression reveals the developmental basis of iridescence in African starlings.</title>
        <authorList>
            <person name="Rubenstein D.R."/>
        </authorList>
    </citation>
    <scope>NUCLEOTIDE SEQUENCE</scope>
    <source>
        <strain evidence="15">SS15</strain>
        <tissue evidence="15">Liver</tissue>
    </source>
</reference>
<dbReference type="InterPro" id="IPR002423">
    <property type="entry name" value="Cpn60/GroEL/TCP-1"/>
</dbReference>
<keyword evidence="10" id="KW-0539">Nucleus</keyword>
<accession>A0A835NYY5</accession>
<evidence type="ECO:0000256" key="6">
    <source>
        <dbReference type="ARBA" id="ARBA00022741"/>
    </source>
</evidence>
<dbReference type="GO" id="GO:0005813">
    <property type="term" value="C:centrosome"/>
    <property type="evidence" value="ECO:0007669"/>
    <property type="project" value="UniProtKB-SubCell"/>
</dbReference>
<evidence type="ECO:0000256" key="14">
    <source>
        <dbReference type="ARBA" id="ARBA00081955"/>
    </source>
</evidence>
<comment type="similarity">
    <text evidence="4">Belongs to the TCP-1 chaperonin family.</text>
</comment>
<dbReference type="SUPFAM" id="SSF52029">
    <property type="entry name" value="GroEL apical domain-like"/>
    <property type="match status" value="1"/>
</dbReference>
<comment type="subunit">
    <text evidence="12">Component of a complex composed at least of MKKS, BBS10, BBS12, TCP1, CCT2, CCT3, CCT4, CCT5 and CCT8. Interacts with STUB1. Interacts with BBS2 (via coiled coil domain). Interacts with CCDC28B. Interacts with BBS12. Interacts with SMARCC1, a component of the SWI/SNF complexes; the interaction takes place predominantly in the cytoplasm and may modulate SMARCC1 location. Interacts with DLEC1.</text>
</comment>
<dbReference type="InterPro" id="IPR027413">
    <property type="entry name" value="GROEL-like_equatorial_sf"/>
</dbReference>
<dbReference type="InterPro" id="IPR028790">
    <property type="entry name" value="MKKS"/>
</dbReference>
<dbReference type="SUPFAM" id="SSF48592">
    <property type="entry name" value="GroEL equatorial domain-like"/>
    <property type="match status" value="1"/>
</dbReference>
<dbReference type="GO" id="GO:0048513">
    <property type="term" value="P:animal organ development"/>
    <property type="evidence" value="ECO:0007669"/>
    <property type="project" value="UniProtKB-ARBA"/>
</dbReference>
<evidence type="ECO:0000256" key="1">
    <source>
        <dbReference type="ARBA" id="ARBA00004123"/>
    </source>
</evidence>
<dbReference type="Gene3D" id="3.30.260.10">
    <property type="entry name" value="TCP-1-like chaperonin intermediate domain"/>
    <property type="match status" value="1"/>
</dbReference>
<keyword evidence="17" id="KW-1185">Reference proteome</keyword>
<evidence type="ECO:0000256" key="2">
    <source>
        <dbReference type="ARBA" id="ARBA00004300"/>
    </source>
</evidence>
<evidence type="ECO:0000256" key="4">
    <source>
        <dbReference type="ARBA" id="ARBA00008020"/>
    </source>
</evidence>
<reference evidence="16 17" key="2">
    <citation type="journal article" date="2021" name="J. Hered.">
        <title>Feather Gene Expression Elucidates the Developmental Basis of Plumage Iridescence in African Starlings.</title>
        <authorList>
            <person name="Rubenstein D.R."/>
            <person name="Corvelo A."/>
            <person name="MacManes M.D."/>
            <person name="Maia R."/>
            <person name="Narzisi G."/>
            <person name="Rousaki A."/>
            <person name="Vandenabeele P."/>
            <person name="Shawkey M.D."/>
            <person name="Solomon J."/>
        </authorList>
    </citation>
    <scope>NUCLEOTIDE SEQUENCE [LARGE SCALE GENOMIC DNA]</scope>
    <source>
        <strain evidence="16">SS15</strain>
    </source>
</reference>
<dbReference type="EMBL" id="JADDUC020000003">
    <property type="protein sequence ID" value="KAI1240377.1"/>
    <property type="molecule type" value="Genomic_DNA"/>
</dbReference>
<dbReference type="GO" id="GO:0003006">
    <property type="term" value="P:developmental process involved in reproduction"/>
    <property type="evidence" value="ECO:0007669"/>
    <property type="project" value="UniProtKB-ARBA"/>
</dbReference>
<dbReference type="GO" id="GO:0005634">
    <property type="term" value="C:nucleus"/>
    <property type="evidence" value="ECO:0007669"/>
    <property type="project" value="UniProtKB-SubCell"/>
</dbReference>
<dbReference type="GO" id="GO:0051082">
    <property type="term" value="F:unfolded protein binding"/>
    <property type="evidence" value="ECO:0007669"/>
    <property type="project" value="InterPro"/>
</dbReference>